<evidence type="ECO:0000256" key="3">
    <source>
        <dbReference type="ARBA" id="ARBA00022723"/>
    </source>
</evidence>
<dbReference type="PANTHER" id="PTHR42752:SF1">
    <property type="entry name" value="IMIDAZOLONEPROPIONASE-RELATED"/>
    <property type="match status" value="1"/>
</dbReference>
<evidence type="ECO:0000256" key="7">
    <source>
        <dbReference type="ARBA" id="ARBA00023004"/>
    </source>
</evidence>
<comment type="pathway">
    <text evidence="1">Amino-acid degradation.</text>
</comment>
<dbReference type="NCBIfam" id="TIGR01224">
    <property type="entry name" value="hutI"/>
    <property type="match status" value="1"/>
</dbReference>
<name>A0A6J6UUW3_9ZZZZ</name>
<dbReference type="EMBL" id="CAEZYZ010000288">
    <property type="protein sequence ID" value="CAB4763084.1"/>
    <property type="molecule type" value="Genomic_DNA"/>
</dbReference>
<evidence type="ECO:0000256" key="1">
    <source>
        <dbReference type="ARBA" id="ARBA00005023"/>
    </source>
</evidence>
<feature type="domain" description="Aminodeoxyfutalosine deaminase/Imidazolonepropionase-like composite" evidence="9">
    <location>
        <begin position="31"/>
        <end position="52"/>
    </location>
</feature>
<dbReference type="GO" id="GO:0005737">
    <property type="term" value="C:cytoplasm"/>
    <property type="evidence" value="ECO:0007669"/>
    <property type="project" value="InterPro"/>
</dbReference>
<dbReference type="SUPFAM" id="SSF51556">
    <property type="entry name" value="Metallo-dependent hydrolases"/>
    <property type="match status" value="1"/>
</dbReference>
<dbReference type="PANTHER" id="PTHR42752">
    <property type="entry name" value="IMIDAZOLONEPROPIONASE"/>
    <property type="match status" value="1"/>
</dbReference>
<evidence type="ECO:0000259" key="9">
    <source>
        <dbReference type="Pfam" id="PF22039"/>
    </source>
</evidence>
<evidence type="ECO:0000256" key="5">
    <source>
        <dbReference type="ARBA" id="ARBA00022808"/>
    </source>
</evidence>
<dbReference type="AlphaFoldDB" id="A0A6J6UUW3"/>
<evidence type="ECO:0000256" key="4">
    <source>
        <dbReference type="ARBA" id="ARBA00022801"/>
    </source>
</evidence>
<dbReference type="InterPro" id="IPR006680">
    <property type="entry name" value="Amidohydro-rel"/>
</dbReference>
<dbReference type="EC" id="3.5.2.7" evidence="2"/>
<keyword evidence="4" id="KW-0378">Hydrolase</keyword>
<reference evidence="10" key="1">
    <citation type="submission" date="2020-05" db="EMBL/GenBank/DDBJ databases">
        <authorList>
            <person name="Chiriac C."/>
            <person name="Salcher M."/>
            <person name="Ghai R."/>
            <person name="Kavagutti S V."/>
        </authorList>
    </citation>
    <scope>NUCLEOTIDE SEQUENCE</scope>
</reference>
<dbReference type="Pfam" id="PF22039">
    <property type="entry name" value="HUTI_composite_bact"/>
    <property type="match status" value="1"/>
</dbReference>
<dbReference type="InterPro" id="IPR011059">
    <property type="entry name" value="Metal-dep_hydrolase_composite"/>
</dbReference>
<dbReference type="Gene3D" id="2.30.40.10">
    <property type="entry name" value="Urease, subunit C, domain 1"/>
    <property type="match status" value="1"/>
</dbReference>
<dbReference type="GO" id="GO:0046872">
    <property type="term" value="F:metal ion binding"/>
    <property type="evidence" value="ECO:0007669"/>
    <property type="project" value="UniProtKB-KW"/>
</dbReference>
<dbReference type="Pfam" id="PF01979">
    <property type="entry name" value="Amidohydro_1"/>
    <property type="match status" value="1"/>
</dbReference>
<evidence type="ECO:0000256" key="6">
    <source>
        <dbReference type="ARBA" id="ARBA00022833"/>
    </source>
</evidence>
<keyword evidence="7" id="KW-0408">Iron</keyword>
<dbReference type="InterPro" id="IPR032466">
    <property type="entry name" value="Metal_Hydrolase"/>
</dbReference>
<dbReference type="GO" id="GO:0050480">
    <property type="term" value="F:imidazolonepropionase activity"/>
    <property type="evidence" value="ECO:0007669"/>
    <property type="project" value="UniProtKB-EC"/>
</dbReference>
<evidence type="ECO:0000313" key="10">
    <source>
        <dbReference type="EMBL" id="CAB4763084.1"/>
    </source>
</evidence>
<dbReference type="HAMAP" id="MF_00372">
    <property type="entry name" value="HutI"/>
    <property type="match status" value="1"/>
</dbReference>
<dbReference type="InterPro" id="IPR054418">
    <property type="entry name" value="MQNX/HUTI_composite_N"/>
</dbReference>
<dbReference type="InterPro" id="IPR005920">
    <property type="entry name" value="HutI"/>
</dbReference>
<keyword evidence="3" id="KW-0479">Metal-binding</keyword>
<dbReference type="GO" id="GO:0019556">
    <property type="term" value="P:L-histidine catabolic process to glutamate and formamide"/>
    <property type="evidence" value="ECO:0007669"/>
    <property type="project" value="InterPro"/>
</dbReference>
<protein>
    <recommendedName>
        <fullName evidence="2">imidazolonepropionase</fullName>
        <ecNumber evidence="2">3.5.2.7</ecNumber>
    </recommendedName>
</protein>
<accession>A0A6J6UUW3</accession>
<keyword evidence="5" id="KW-0369">Histidine metabolism</keyword>
<gene>
    <name evidence="10" type="ORF">UFOPK2810_01480</name>
</gene>
<organism evidence="10">
    <name type="scientific">freshwater metagenome</name>
    <dbReference type="NCBI Taxonomy" id="449393"/>
    <lineage>
        <taxon>unclassified sequences</taxon>
        <taxon>metagenomes</taxon>
        <taxon>ecological metagenomes</taxon>
    </lineage>
</organism>
<sequence>MNETTALLNIGSLVTNDPTLGDGMLGLIPDAAVVIEDGRIAWVGPSSDAPAASAAIDLEGRAVLPGFVDSHAHLLFAGDRAAEFAARMSGQPYSAGGIRSTVAATRGATDEQLAENLHRLAAELRRSGVTTFETKSGYGLTTIDESRALRIARDVTGDTTYLGAHVVPAEFEGRPDDYVALVAGGMLEACAPHAKWIDVFCDRGAFDVDQARTILLAGMAAGLAPRLHANQLQHGGGVQLAVELDAASADHCTHLDDRDIEALAGSNTVATLLPGAEFSTRSPYPDARRLLDAGATIALATDCNPGSSYTTSMSLMIALAVRDMRMTPDEAVWSATLGGAQALRRNDIGRISIGSRADLISLNAPSHVHIAYRPGVDLIDRVWQAPLTPKVAA</sequence>
<evidence type="ECO:0000259" key="8">
    <source>
        <dbReference type="Pfam" id="PF01979"/>
    </source>
</evidence>
<dbReference type="SUPFAM" id="SSF51338">
    <property type="entry name" value="Composite domain of metallo-dependent hydrolases"/>
    <property type="match status" value="1"/>
</dbReference>
<feature type="domain" description="Amidohydrolase-related" evidence="8">
    <location>
        <begin position="63"/>
        <end position="363"/>
    </location>
</feature>
<proteinExistence type="inferred from homology"/>
<evidence type="ECO:0000256" key="2">
    <source>
        <dbReference type="ARBA" id="ARBA00012864"/>
    </source>
</evidence>
<keyword evidence="6" id="KW-0862">Zinc</keyword>
<dbReference type="Gene3D" id="3.20.20.140">
    <property type="entry name" value="Metal-dependent hydrolases"/>
    <property type="match status" value="1"/>
</dbReference>